<protein>
    <submittedName>
        <fullName evidence="2">Uncharacterized protein</fullName>
    </submittedName>
</protein>
<accession>A0A5V1MQU4</accession>
<reference evidence="2" key="1">
    <citation type="submission" date="2018-07" db="EMBL/GenBank/DDBJ databases">
        <authorList>
            <consortium name="PulseNet: The National Subtyping Network for Foodborne Disease Surveillance"/>
            <person name="Tarr C.L."/>
            <person name="Trees E."/>
            <person name="Katz L.S."/>
            <person name="Carleton-Romer H.A."/>
            <person name="Stroika S."/>
            <person name="Kucerova Z."/>
            <person name="Roache K.F."/>
            <person name="Sabol A.L."/>
            <person name="Besser J."/>
            <person name="Gerner-Smidt P."/>
        </authorList>
    </citation>
    <scope>NUCLEOTIDE SEQUENCE</scope>
    <source>
        <strain evidence="2">PNUSAS020231</strain>
    </source>
</reference>
<name>A0A5V1MQU4_SALER</name>
<organism evidence="2">
    <name type="scientific">Salmonella enterica</name>
    <name type="common">Salmonella choleraesuis</name>
    <dbReference type="NCBI Taxonomy" id="28901"/>
    <lineage>
        <taxon>Bacteria</taxon>
        <taxon>Pseudomonadati</taxon>
        <taxon>Pseudomonadota</taxon>
        <taxon>Gammaproteobacteria</taxon>
        <taxon>Enterobacterales</taxon>
        <taxon>Enterobacteriaceae</taxon>
        <taxon>Salmonella</taxon>
    </lineage>
</organism>
<evidence type="ECO:0000313" key="2">
    <source>
        <dbReference type="EMBL" id="EBT2118731.1"/>
    </source>
</evidence>
<gene>
    <name evidence="2" type="ORF">CIY58_23390</name>
</gene>
<sequence length="142" mass="15842">MTNRKENSVKTSLPVEVSPDELEAKLLDYQKAYAPSAARSSRLDPYKNFIEKLYLDSYSHGQIADFLITIGVTVHSTTVGRFISKKIKGLSGKRVQNGNPVPVKPDHSDDSSAVVKQLNDLKRPKARSLTYSPYKNESSKED</sequence>
<feature type="region of interest" description="Disordered" evidence="1">
    <location>
        <begin position="93"/>
        <end position="113"/>
    </location>
</feature>
<proteinExistence type="predicted"/>
<dbReference type="EMBL" id="AAGXZS010000026">
    <property type="protein sequence ID" value="EBT2118731.1"/>
    <property type="molecule type" value="Genomic_DNA"/>
</dbReference>
<comment type="caution">
    <text evidence="2">The sequence shown here is derived from an EMBL/GenBank/DDBJ whole genome shotgun (WGS) entry which is preliminary data.</text>
</comment>
<dbReference type="AlphaFoldDB" id="A0A5V1MQU4"/>
<evidence type="ECO:0000256" key="1">
    <source>
        <dbReference type="SAM" id="MobiDB-lite"/>
    </source>
</evidence>